<sequence length="371" mass="39259">MSTVDTVIDRGRGMTTEQLLLLVVGLGAFLLLGDLIIGILNGTYSISRVARYVVEGTLYGLIIGLAGIGLSMTYSILNFANFAHGDYVTSGAFFGWGVTYLVAGWGAASFGHLVLVAPQRGVGGAQLEIAITSTPFAIMAGLLVAGIGTALFVYLIDRIVYKPMRGSGGIPLLITSIGVAFALRYIIVFVYSNRTRGTTLGGLPSFDLLLVDGWVSIDVHDGTLIVAAVALMLGVHLMLQRTKLGKAMRAMSDNRDLALVTGIPTEQIIRWTWMIGGGLAGSAGYLMVLWTGTIDWQFGWLLLLLIFAAVILGGIGSIYGAIFGGLIIGISMHLSMVWLPGGDFTTITAFLIMILVLMIKPSGLFGGKTTA</sequence>
<protein>
    <submittedName>
        <fullName evidence="11">Amino acid/amide ABC transporter membrane protein 1, HAAT family</fullName>
    </submittedName>
</protein>
<dbReference type="InterPro" id="IPR052157">
    <property type="entry name" value="BCAA_transport_permease"/>
</dbReference>
<keyword evidence="4" id="KW-0997">Cell inner membrane</keyword>
<dbReference type="GO" id="GO:0015188">
    <property type="term" value="F:L-isoleucine transmembrane transporter activity"/>
    <property type="evidence" value="ECO:0007669"/>
    <property type="project" value="TreeGrafter"/>
</dbReference>
<dbReference type="GO" id="GO:0005886">
    <property type="term" value="C:plasma membrane"/>
    <property type="evidence" value="ECO:0007669"/>
    <property type="project" value="UniProtKB-SubCell"/>
</dbReference>
<feature type="transmembrane region" description="Helical" evidence="10">
    <location>
        <begin position="168"/>
        <end position="191"/>
    </location>
</feature>
<evidence type="ECO:0000256" key="3">
    <source>
        <dbReference type="ARBA" id="ARBA00022475"/>
    </source>
</evidence>
<keyword evidence="5 10" id="KW-0812">Transmembrane</keyword>
<gene>
    <name evidence="11" type="ORF">SAMN04515672_2475</name>
</gene>
<accession>A0A1G8ZVF5</accession>
<organism evidence="11 12">
    <name type="scientific">Natronorubrum texcoconense</name>
    <dbReference type="NCBI Taxonomy" id="1095776"/>
    <lineage>
        <taxon>Archaea</taxon>
        <taxon>Methanobacteriati</taxon>
        <taxon>Methanobacteriota</taxon>
        <taxon>Stenosarchaea group</taxon>
        <taxon>Halobacteria</taxon>
        <taxon>Halobacteriales</taxon>
        <taxon>Natrialbaceae</taxon>
        <taxon>Natronorubrum</taxon>
    </lineage>
</organism>
<feature type="transmembrane region" description="Helical" evidence="10">
    <location>
        <begin position="337"/>
        <end position="359"/>
    </location>
</feature>
<feature type="transmembrane region" description="Helical" evidence="10">
    <location>
        <begin position="92"/>
        <end position="116"/>
    </location>
</feature>
<evidence type="ECO:0000256" key="9">
    <source>
        <dbReference type="ARBA" id="ARBA00037998"/>
    </source>
</evidence>
<dbReference type="PANTHER" id="PTHR11795">
    <property type="entry name" value="BRANCHED-CHAIN AMINO ACID TRANSPORT SYSTEM PERMEASE PROTEIN LIVH"/>
    <property type="match status" value="1"/>
</dbReference>
<evidence type="ECO:0000256" key="10">
    <source>
        <dbReference type="SAM" id="Phobius"/>
    </source>
</evidence>
<keyword evidence="7 10" id="KW-1133">Transmembrane helix</keyword>
<feature type="transmembrane region" description="Helical" evidence="10">
    <location>
        <begin position="222"/>
        <end position="239"/>
    </location>
</feature>
<dbReference type="OrthoDB" id="306240at2157"/>
<keyword evidence="2" id="KW-0813">Transport</keyword>
<dbReference type="GO" id="GO:0005304">
    <property type="term" value="F:L-valine transmembrane transporter activity"/>
    <property type="evidence" value="ECO:0007669"/>
    <property type="project" value="TreeGrafter"/>
</dbReference>
<evidence type="ECO:0000256" key="2">
    <source>
        <dbReference type="ARBA" id="ARBA00022448"/>
    </source>
</evidence>
<proteinExistence type="inferred from homology"/>
<evidence type="ECO:0000256" key="7">
    <source>
        <dbReference type="ARBA" id="ARBA00022989"/>
    </source>
</evidence>
<keyword evidence="3" id="KW-1003">Cell membrane</keyword>
<feature type="transmembrane region" description="Helical" evidence="10">
    <location>
        <begin position="58"/>
        <end position="80"/>
    </location>
</feature>
<comment type="similarity">
    <text evidence="9">Belongs to the binding-protein-dependent transport system permease family. LivHM subfamily.</text>
</comment>
<evidence type="ECO:0000256" key="1">
    <source>
        <dbReference type="ARBA" id="ARBA00004651"/>
    </source>
</evidence>
<dbReference type="EMBL" id="FNFE01000003">
    <property type="protein sequence ID" value="SDK19096.1"/>
    <property type="molecule type" value="Genomic_DNA"/>
</dbReference>
<dbReference type="GO" id="GO:1903806">
    <property type="term" value="P:L-isoleucine import across plasma membrane"/>
    <property type="evidence" value="ECO:0007669"/>
    <property type="project" value="TreeGrafter"/>
</dbReference>
<reference evidence="12" key="1">
    <citation type="submission" date="2016-10" db="EMBL/GenBank/DDBJ databases">
        <authorList>
            <person name="Varghese N."/>
            <person name="Submissions S."/>
        </authorList>
    </citation>
    <scope>NUCLEOTIDE SEQUENCE [LARGE SCALE GENOMIC DNA]</scope>
    <source>
        <strain evidence="12">B4,CECT 8067,JCM 17497</strain>
    </source>
</reference>
<evidence type="ECO:0000256" key="5">
    <source>
        <dbReference type="ARBA" id="ARBA00022692"/>
    </source>
</evidence>
<dbReference type="GO" id="GO:0042941">
    <property type="term" value="P:D-alanine transmembrane transport"/>
    <property type="evidence" value="ECO:0007669"/>
    <property type="project" value="TreeGrafter"/>
</dbReference>
<comment type="subcellular location">
    <subcellularLocation>
        <location evidence="1">Cell membrane</location>
        <topology evidence="1">Multi-pass membrane protein</topology>
    </subcellularLocation>
</comment>
<keyword evidence="8 10" id="KW-0472">Membrane</keyword>
<dbReference type="GO" id="GO:0015808">
    <property type="term" value="P:L-alanine transport"/>
    <property type="evidence" value="ECO:0007669"/>
    <property type="project" value="TreeGrafter"/>
</dbReference>
<evidence type="ECO:0000313" key="12">
    <source>
        <dbReference type="Proteomes" id="UP000198882"/>
    </source>
</evidence>
<evidence type="ECO:0000256" key="6">
    <source>
        <dbReference type="ARBA" id="ARBA00022970"/>
    </source>
</evidence>
<evidence type="ECO:0000256" key="4">
    <source>
        <dbReference type="ARBA" id="ARBA00022519"/>
    </source>
</evidence>
<dbReference type="Proteomes" id="UP000198882">
    <property type="component" value="Unassembled WGS sequence"/>
</dbReference>
<keyword evidence="6" id="KW-0029">Amino-acid transport</keyword>
<feature type="transmembrane region" description="Helical" evidence="10">
    <location>
        <begin position="19"/>
        <end position="46"/>
    </location>
</feature>
<keyword evidence="12" id="KW-1185">Reference proteome</keyword>
<dbReference type="GO" id="GO:0015190">
    <property type="term" value="F:L-leucine transmembrane transporter activity"/>
    <property type="evidence" value="ECO:0007669"/>
    <property type="project" value="TreeGrafter"/>
</dbReference>
<dbReference type="RefSeq" id="WP_090306608.1">
    <property type="nucleotide sequence ID" value="NZ_FNFE01000003.1"/>
</dbReference>
<evidence type="ECO:0000313" key="11">
    <source>
        <dbReference type="EMBL" id="SDK19096.1"/>
    </source>
</evidence>
<feature type="transmembrane region" description="Helical" evidence="10">
    <location>
        <begin position="271"/>
        <end position="292"/>
    </location>
</feature>
<dbReference type="AlphaFoldDB" id="A0A1G8ZVF5"/>
<dbReference type="Pfam" id="PF02653">
    <property type="entry name" value="BPD_transp_2"/>
    <property type="match status" value="1"/>
</dbReference>
<name>A0A1G8ZVF5_9EURY</name>
<evidence type="ECO:0000256" key="8">
    <source>
        <dbReference type="ARBA" id="ARBA00023136"/>
    </source>
</evidence>
<feature type="transmembrane region" description="Helical" evidence="10">
    <location>
        <begin position="136"/>
        <end position="156"/>
    </location>
</feature>
<feature type="transmembrane region" description="Helical" evidence="10">
    <location>
        <begin position="298"/>
        <end position="330"/>
    </location>
</feature>
<dbReference type="STRING" id="1095776.SAMN04515672_2475"/>
<dbReference type="InterPro" id="IPR001851">
    <property type="entry name" value="ABC_transp_permease"/>
</dbReference>
<dbReference type="PANTHER" id="PTHR11795:SF371">
    <property type="entry name" value="HIGH-AFFINITY BRANCHED-CHAIN AMINO ACID TRANSPORT SYSTEM PERMEASE PROTEIN LIVH"/>
    <property type="match status" value="1"/>
</dbReference>
<dbReference type="GO" id="GO:0015192">
    <property type="term" value="F:L-phenylalanine transmembrane transporter activity"/>
    <property type="evidence" value="ECO:0007669"/>
    <property type="project" value="TreeGrafter"/>
</dbReference>
<dbReference type="CDD" id="cd06582">
    <property type="entry name" value="TM_PBP1_LivH_like"/>
    <property type="match status" value="1"/>
</dbReference>